<comment type="caution">
    <text evidence="2">The sequence shown here is derived from an EMBL/GenBank/DDBJ whole genome shotgun (WGS) entry which is preliminary data.</text>
</comment>
<sequence>MFLLSFGVALLFPNFLFAQERKDFQSVWEKVREHSPTLLSKSLEMEAAKSASFRAGLHWLPRIYSDIRTYNTDDPTLNFAGKLGQRSATQSDFSTYSVRSNPGNYLDLNNQPYQNLNSNTSNLLAKDTLNHPGANTYSRGTLGLEITLYEGGYRSTLKKVKEKEWEASRSENEYIKRTIFQQTAIAYQASLVYSGSIKERKRILEELDSFLRSYRLDSTANPVGHSGYLALKSLRLRLLSEQKEVELLKKESIETLRILSGNSLESFEPQESPFMRFLEDYMPIPSSRVSGNTPLSKTYKIQSEIGRERAKMEKSKFLPKAGVYTEAYAYAGDRNFASSYNAGVYLQMNLLNPTDIGSKKEADILADAAATRADEISAKENSNFIMLLERERTLSENRTNSLDSFRIQFEQLKLSQTLFKRGNIPAAQLAESFSRTADALKAMDGSTLEYLRTRAELTLYAEENHERSE</sequence>
<dbReference type="Proteomes" id="UP001580391">
    <property type="component" value="Unassembled WGS sequence"/>
</dbReference>
<proteinExistence type="predicted"/>
<dbReference type="EMBL" id="JBHILJ010000001">
    <property type="protein sequence ID" value="MFB5734877.1"/>
    <property type="molecule type" value="Genomic_DNA"/>
</dbReference>
<feature type="signal peptide" evidence="1">
    <location>
        <begin position="1"/>
        <end position="18"/>
    </location>
</feature>
<name>A0ABV5BIG1_9LEPT</name>
<dbReference type="Gene3D" id="1.20.1600.10">
    <property type="entry name" value="Outer membrane efflux proteins (OEP)"/>
    <property type="match status" value="1"/>
</dbReference>
<evidence type="ECO:0000313" key="3">
    <source>
        <dbReference type="Proteomes" id="UP001580391"/>
    </source>
</evidence>
<keyword evidence="1" id="KW-0732">Signal</keyword>
<evidence type="ECO:0000313" key="2">
    <source>
        <dbReference type="EMBL" id="MFB5734877.1"/>
    </source>
</evidence>
<keyword evidence="3" id="KW-1185">Reference proteome</keyword>
<dbReference type="RefSeq" id="WP_375516373.1">
    <property type="nucleotide sequence ID" value="NZ_JBHILI010000003.1"/>
</dbReference>
<organism evidence="2 3">
    <name type="scientific">Leptospira wolffii</name>
    <dbReference type="NCBI Taxonomy" id="409998"/>
    <lineage>
        <taxon>Bacteria</taxon>
        <taxon>Pseudomonadati</taxon>
        <taxon>Spirochaetota</taxon>
        <taxon>Spirochaetia</taxon>
        <taxon>Leptospirales</taxon>
        <taxon>Leptospiraceae</taxon>
        <taxon>Leptospira</taxon>
    </lineage>
</organism>
<gene>
    <name evidence="2" type="ORF">ACE5IX_00010</name>
</gene>
<feature type="chain" id="PRO_5047144567" evidence="1">
    <location>
        <begin position="19"/>
        <end position="469"/>
    </location>
</feature>
<reference evidence="2 3" key="1">
    <citation type="submission" date="2024-09" db="EMBL/GenBank/DDBJ databases">
        <title>Taxonomic and Genotyping Characterization of Leptospira Strains isolated from Multiple Sources in Colombia highlights the importance of intermediate species.</title>
        <authorList>
            <person name="Torres Higuera L."/>
            <person name="Rojas Tapias D."/>
            <person name="Jimenez Velasquez S."/>
            <person name="Renjifo Ibanez C."/>
        </authorList>
    </citation>
    <scope>NUCLEOTIDE SEQUENCE [LARGE SCALE GENOMIC DNA]</scope>
    <source>
        <strain evidence="2 3">Lep080</strain>
    </source>
</reference>
<dbReference type="SUPFAM" id="SSF56954">
    <property type="entry name" value="Outer membrane efflux proteins (OEP)"/>
    <property type="match status" value="1"/>
</dbReference>
<evidence type="ECO:0000256" key="1">
    <source>
        <dbReference type="SAM" id="SignalP"/>
    </source>
</evidence>
<accession>A0ABV5BIG1</accession>
<protein>
    <submittedName>
        <fullName evidence="2">TolC family protein</fullName>
    </submittedName>
</protein>